<dbReference type="KEGG" id="ssai:N0B31_10200"/>
<keyword evidence="3" id="KW-1185">Reference proteome</keyword>
<dbReference type="EMBL" id="CP104003">
    <property type="protein sequence ID" value="UWM56646.1"/>
    <property type="molecule type" value="Genomic_DNA"/>
</dbReference>
<dbReference type="GeneID" id="74942796"/>
<dbReference type="AlphaFoldDB" id="A0A9E7R666"/>
<dbReference type="Proteomes" id="UP001057580">
    <property type="component" value="Chromosome"/>
</dbReference>
<feature type="transmembrane region" description="Helical" evidence="1">
    <location>
        <begin position="312"/>
        <end position="330"/>
    </location>
</feature>
<keyword evidence="1" id="KW-0472">Membrane</keyword>
<dbReference type="RefSeq" id="WP_260643760.1">
    <property type="nucleotide sequence ID" value="NZ_CP104003.1"/>
</dbReference>
<protein>
    <submittedName>
        <fullName evidence="2">Uncharacterized protein</fullName>
    </submittedName>
</protein>
<reference evidence="2" key="1">
    <citation type="submission" date="2022-09" db="EMBL/GenBank/DDBJ databases">
        <title>Diverse halophilic archaea isolated from saline environments.</title>
        <authorList>
            <person name="Cui H.-L."/>
        </authorList>
    </citation>
    <scope>NUCLEOTIDE SEQUENCE</scope>
    <source>
        <strain evidence="2">ZS-35-S2</strain>
    </source>
</reference>
<evidence type="ECO:0000256" key="1">
    <source>
        <dbReference type="SAM" id="Phobius"/>
    </source>
</evidence>
<proteinExistence type="predicted"/>
<evidence type="ECO:0000313" key="2">
    <source>
        <dbReference type="EMBL" id="UWM56646.1"/>
    </source>
</evidence>
<evidence type="ECO:0000313" key="3">
    <source>
        <dbReference type="Proteomes" id="UP001057580"/>
    </source>
</evidence>
<keyword evidence="1" id="KW-1133">Transmembrane helix</keyword>
<gene>
    <name evidence="2" type="ORF">N0B31_10200</name>
</gene>
<keyword evidence="1" id="KW-0812">Transmembrane</keyword>
<sequence>MLNFNKKTGLSVLAALMLVMSVFSGVGMAAIDNETTTTTSTSDIVQGTAVSINSTSSGSYTLQADSLTADGQFEIRDANGNVLIVADNLTVVDSASGTYSASISDSDLRQNVNLDDGTAANLTLVAIDDTTLDDANQTESSVTFDVTADDFSSRSVDANSTGVDLGDEPTEVLGLSFGEQDAEVDINGVAVDGNTSEVVIDTSDAELTDALALEGLDSENPVIEQSASVGGEHVPLYYGAAPADEDGAHVVADGDDYVFVPASGANYTSGDTVDITISSEGFGVLDAGDVVDLYESADYGYTGFFSDYTSSMIPGFVGGFSLIGGAFVLVRRRNVA</sequence>
<accession>A0A9E7R666</accession>
<name>A0A9E7R666_9EURY</name>
<organism evidence="2 3">
    <name type="scientific">Salinirubellus salinus</name>
    <dbReference type="NCBI Taxonomy" id="1364945"/>
    <lineage>
        <taxon>Archaea</taxon>
        <taxon>Methanobacteriati</taxon>
        <taxon>Methanobacteriota</taxon>
        <taxon>Stenosarchaea group</taxon>
        <taxon>Halobacteria</taxon>
        <taxon>Halobacteriales</taxon>
        <taxon>Natronomonadaceae</taxon>
        <taxon>Salinirubellus</taxon>
    </lineage>
</organism>